<evidence type="ECO:0000256" key="1">
    <source>
        <dbReference type="SAM" id="MobiDB-lite"/>
    </source>
</evidence>
<dbReference type="Proteomes" id="UP000826656">
    <property type="component" value="Unassembled WGS sequence"/>
</dbReference>
<gene>
    <name evidence="2" type="ORF">KY290_015292</name>
</gene>
<accession>A0ABQ7VS22</accession>
<sequence length="102" mass="11306">MIWFVAPSESSRKAAGNNNIKTGHDVPLMPETRAVWRLHHSAEAICSELPQLSSHQCDPYTSARTIISKIVVKVRLRKAIGKQIAANMPTPAKVRTCSYYSS</sequence>
<dbReference type="EMBL" id="JAIVGD010000011">
    <property type="protein sequence ID" value="KAH0771311.1"/>
    <property type="molecule type" value="Genomic_DNA"/>
</dbReference>
<proteinExistence type="predicted"/>
<comment type="caution">
    <text evidence="2">The sequence shown here is derived from an EMBL/GenBank/DDBJ whole genome shotgun (WGS) entry which is preliminary data.</text>
</comment>
<feature type="region of interest" description="Disordered" evidence="1">
    <location>
        <begin position="7"/>
        <end position="26"/>
    </location>
</feature>
<evidence type="ECO:0000313" key="2">
    <source>
        <dbReference type="EMBL" id="KAH0771311.1"/>
    </source>
</evidence>
<protein>
    <submittedName>
        <fullName evidence="2">Uncharacterized protein</fullName>
    </submittedName>
</protein>
<organism evidence="2 3">
    <name type="scientific">Solanum tuberosum</name>
    <name type="common">Potato</name>
    <dbReference type="NCBI Taxonomy" id="4113"/>
    <lineage>
        <taxon>Eukaryota</taxon>
        <taxon>Viridiplantae</taxon>
        <taxon>Streptophyta</taxon>
        <taxon>Embryophyta</taxon>
        <taxon>Tracheophyta</taxon>
        <taxon>Spermatophyta</taxon>
        <taxon>Magnoliopsida</taxon>
        <taxon>eudicotyledons</taxon>
        <taxon>Gunneridae</taxon>
        <taxon>Pentapetalae</taxon>
        <taxon>asterids</taxon>
        <taxon>lamiids</taxon>
        <taxon>Solanales</taxon>
        <taxon>Solanaceae</taxon>
        <taxon>Solanoideae</taxon>
        <taxon>Solaneae</taxon>
        <taxon>Solanum</taxon>
    </lineage>
</organism>
<evidence type="ECO:0000313" key="3">
    <source>
        <dbReference type="Proteomes" id="UP000826656"/>
    </source>
</evidence>
<name>A0ABQ7VS22_SOLTU</name>
<reference evidence="2 3" key="1">
    <citation type="journal article" date="2021" name="bioRxiv">
        <title>Chromosome-scale and haplotype-resolved genome assembly of a tetraploid potato cultivar.</title>
        <authorList>
            <person name="Sun H."/>
            <person name="Jiao W.-B."/>
            <person name="Krause K."/>
            <person name="Campoy J.A."/>
            <person name="Goel M."/>
            <person name="Folz-Donahue K."/>
            <person name="Kukat C."/>
            <person name="Huettel B."/>
            <person name="Schneeberger K."/>
        </authorList>
    </citation>
    <scope>NUCLEOTIDE SEQUENCE [LARGE SCALE GENOMIC DNA]</scope>
    <source>
        <strain evidence="2">SolTubOtavaFocal</strain>
        <tissue evidence="2">Leaves</tissue>
    </source>
</reference>
<keyword evidence="3" id="KW-1185">Reference proteome</keyword>